<keyword evidence="2" id="KW-1185">Reference proteome</keyword>
<dbReference type="Proteomes" id="UP000270673">
    <property type="component" value="Chromosome"/>
</dbReference>
<dbReference type="EMBL" id="CP032819">
    <property type="protein sequence ID" value="AZS29983.1"/>
    <property type="molecule type" value="Genomic_DNA"/>
</dbReference>
<dbReference type="KEGG" id="buy:D8S85_10790"/>
<organism evidence="1 2">
    <name type="scientific">Butyricimonas faecalis</name>
    <dbReference type="NCBI Taxonomy" id="2093856"/>
    <lineage>
        <taxon>Bacteria</taxon>
        <taxon>Pseudomonadati</taxon>
        <taxon>Bacteroidota</taxon>
        <taxon>Bacteroidia</taxon>
        <taxon>Bacteroidales</taxon>
        <taxon>Odoribacteraceae</taxon>
        <taxon>Butyricimonas</taxon>
    </lineage>
</organism>
<name>A0A3Q9IU23_9BACT</name>
<accession>A0A3Q9IU23</accession>
<evidence type="ECO:0000313" key="2">
    <source>
        <dbReference type="Proteomes" id="UP000270673"/>
    </source>
</evidence>
<reference evidence="1 2" key="1">
    <citation type="submission" date="2018-10" db="EMBL/GenBank/DDBJ databases">
        <title>Butyricimonas faecalis sp. nov., isolated from human faeces and emended description of the genus Butyricimonas.</title>
        <authorList>
            <person name="Le Roy T."/>
            <person name="Van der Smissen P."/>
            <person name="Paquot A."/>
            <person name="Delzenne N."/>
            <person name="Muccioli G."/>
            <person name="Collet J.-F."/>
            <person name="Cani P.D."/>
        </authorList>
    </citation>
    <scope>NUCLEOTIDE SEQUENCE [LARGE SCALE GENOMIC DNA]</scope>
    <source>
        <strain evidence="1 2">H184</strain>
    </source>
</reference>
<dbReference type="AlphaFoldDB" id="A0A3Q9IU23"/>
<protein>
    <submittedName>
        <fullName evidence="1">Uncharacterized protein</fullName>
    </submittedName>
</protein>
<gene>
    <name evidence="1" type="ORF">D8S85_10790</name>
</gene>
<proteinExistence type="predicted"/>
<evidence type="ECO:0000313" key="1">
    <source>
        <dbReference type="EMBL" id="AZS29983.1"/>
    </source>
</evidence>
<sequence length="93" mass="10823">MGKSYLSFMRVNFGFIFIPFILVKLQSLYPLSIENYLYKPTPKNGAIKKAGTILLYLLRGIAKHQSYNIDNSPRLTSVNNMPNLYDKNWRFSK</sequence>